<sequence length="761" mass="84516">MASFPVTHFPPPAPSLPTSATFAGQSKLAKLPIPPLEDTCNRYLRALSALQDPHEHAQTAEAVEDFLKNDGPKIQAKLIEWAKDKPSYIEDFWYESYLSHSDPVVLALNPFFVLENDPNPGAQLPRASTLIVSSLGFIHDLRAGILEPDSLRGKPLDMDQYTRLFGTARIPTQRGCKMKTSIDSRHVVVLRRGQFYWFDCLDEDNRPLLTEREVLRNLQAIVGDADKTDRMEVARNAVGVLSTENRKIWSHLRSTLAQDKSNESCLEIIDNALFVVCLDDDPTIGDHKSLADLCSNFLCGTYNLYKGVQIGTCTNRWYDKLQIIVCADGSAGINFEHTGVDGHTVLRFAADVYTEGLMLLARSINPSAPTLFHAPLSPYSKSYKPPKNTPKSINGNTNGHKPNTSINGTPLHEKIDTTPKKLEWKLTPEVRVGIRFAETRLSDLICQNDCQALEFKGYGKNFITSHGFSPDAFVQMAFQAAWFGLYGRTECTYEPAMTKAFLHGRTEAIRTVQPESVEYTKVFYSEATAMQKVKALRKACERHVNLTRECSQGLGQDRHLYALYCLFQRLVSGELNPGPDDPAPYAAAPQALPRIFTDPGWELLSTSIISTSNCGNPALRLFGFGPVAADGYGLGYIIKEDGISVCASSKHLQTRRFLDVLEGYLNEVKAVMVGVYRAANQRPEPWVDHAGVLRDSKTGRRIGSVNVNGGGYKSDSGSEEEEVAIRKAGYSFFDSGDVELLGRRKRTPYENIGKVIPLAEY</sequence>
<feature type="active site" description="Proton acceptor" evidence="4">
    <location>
        <position position="337"/>
    </location>
</feature>
<dbReference type="Proteomes" id="UP000027073">
    <property type="component" value="Unassembled WGS sequence"/>
</dbReference>
<dbReference type="PROSITE" id="PS00440">
    <property type="entry name" value="ACYLTRANSF_C_2"/>
    <property type="match status" value="1"/>
</dbReference>
<dbReference type="PANTHER" id="PTHR22589">
    <property type="entry name" value="CARNITINE O-ACYLTRANSFERASE"/>
    <property type="match status" value="1"/>
</dbReference>
<dbReference type="Gene3D" id="3.30.559.10">
    <property type="entry name" value="Chloramphenicol acetyltransferase-like domain"/>
    <property type="match status" value="1"/>
</dbReference>
<proteinExistence type="inferred from homology"/>
<dbReference type="HOGENOM" id="CLU_013513_4_0_1"/>
<name>A0A067PCI7_PLEO1</name>
<dbReference type="InterPro" id="IPR042231">
    <property type="entry name" value="Cho/carn_acyl_trans_2"/>
</dbReference>
<evidence type="ECO:0000256" key="3">
    <source>
        <dbReference type="ARBA" id="ARBA00023315"/>
    </source>
</evidence>
<dbReference type="GO" id="GO:0004092">
    <property type="term" value="F:carnitine O-acetyltransferase activity"/>
    <property type="evidence" value="ECO:0007669"/>
    <property type="project" value="TreeGrafter"/>
</dbReference>
<evidence type="ECO:0000256" key="4">
    <source>
        <dbReference type="PIRSR" id="PIRSR600542-1"/>
    </source>
</evidence>
<dbReference type="InterPro" id="IPR000542">
    <property type="entry name" value="Carn_acyl_trans"/>
</dbReference>
<dbReference type="AlphaFoldDB" id="A0A067PCI7"/>
<evidence type="ECO:0000313" key="8">
    <source>
        <dbReference type="EMBL" id="KDQ34137.1"/>
    </source>
</evidence>
<dbReference type="SUPFAM" id="SSF52777">
    <property type="entry name" value="CoA-dependent acyltransferases"/>
    <property type="match status" value="2"/>
</dbReference>
<feature type="compositionally biased region" description="Low complexity" evidence="6">
    <location>
        <begin position="383"/>
        <end position="392"/>
    </location>
</feature>
<dbReference type="EMBL" id="KL198004">
    <property type="protein sequence ID" value="KDQ34137.1"/>
    <property type="molecule type" value="Genomic_DNA"/>
</dbReference>
<gene>
    <name evidence="8" type="ORF">PLEOSDRAFT_163963</name>
</gene>
<dbReference type="Pfam" id="PF00755">
    <property type="entry name" value="Carn_acyltransf"/>
    <property type="match status" value="1"/>
</dbReference>
<organism evidence="8 9">
    <name type="scientific">Pleurotus ostreatus (strain PC15)</name>
    <name type="common">Oyster mushroom</name>
    <dbReference type="NCBI Taxonomy" id="1137138"/>
    <lineage>
        <taxon>Eukaryota</taxon>
        <taxon>Fungi</taxon>
        <taxon>Dikarya</taxon>
        <taxon>Basidiomycota</taxon>
        <taxon>Agaricomycotina</taxon>
        <taxon>Agaricomycetes</taxon>
        <taxon>Agaricomycetidae</taxon>
        <taxon>Agaricales</taxon>
        <taxon>Pleurotineae</taxon>
        <taxon>Pleurotaceae</taxon>
        <taxon>Pleurotus</taxon>
    </lineage>
</organism>
<keyword evidence="3 5" id="KW-0012">Acyltransferase</keyword>
<evidence type="ECO:0000256" key="6">
    <source>
        <dbReference type="SAM" id="MobiDB-lite"/>
    </source>
</evidence>
<comment type="similarity">
    <text evidence="1 5">Belongs to the carnitine/choline acetyltransferase family.</text>
</comment>
<feature type="compositionally biased region" description="Polar residues" evidence="6">
    <location>
        <begin position="393"/>
        <end position="408"/>
    </location>
</feature>
<dbReference type="Gene3D" id="3.30.559.70">
    <property type="entry name" value="Choline/Carnitine o-acyltransferase, domain 2"/>
    <property type="match status" value="1"/>
</dbReference>
<dbReference type="FunFam" id="3.30.559.70:FF:000003">
    <property type="entry name" value="Carnitine acetyl transferase FacC"/>
    <property type="match status" value="1"/>
</dbReference>
<dbReference type="GO" id="GO:0005739">
    <property type="term" value="C:mitochondrion"/>
    <property type="evidence" value="ECO:0007669"/>
    <property type="project" value="TreeGrafter"/>
</dbReference>
<dbReference type="FunFam" id="3.30.559.10:FF:000019">
    <property type="entry name" value="Carnitine acetyl transferase"/>
    <property type="match status" value="1"/>
</dbReference>
<reference evidence="9" key="1">
    <citation type="journal article" date="2014" name="Proc. Natl. Acad. Sci. U.S.A.">
        <title>Extensive sampling of basidiomycete genomes demonstrates inadequacy of the white-rot/brown-rot paradigm for wood decay fungi.</title>
        <authorList>
            <person name="Riley R."/>
            <person name="Salamov A.A."/>
            <person name="Brown D.W."/>
            <person name="Nagy L.G."/>
            <person name="Floudas D."/>
            <person name="Held B.W."/>
            <person name="Levasseur A."/>
            <person name="Lombard V."/>
            <person name="Morin E."/>
            <person name="Otillar R."/>
            <person name="Lindquist E.A."/>
            <person name="Sun H."/>
            <person name="LaButti K.M."/>
            <person name="Schmutz J."/>
            <person name="Jabbour D."/>
            <person name="Luo H."/>
            <person name="Baker S.E."/>
            <person name="Pisabarro A.G."/>
            <person name="Walton J.D."/>
            <person name="Blanchette R.A."/>
            <person name="Henrissat B."/>
            <person name="Martin F."/>
            <person name="Cullen D."/>
            <person name="Hibbett D.S."/>
            <person name="Grigoriev I.V."/>
        </authorList>
    </citation>
    <scope>NUCLEOTIDE SEQUENCE [LARGE SCALE GENOMIC DNA]</scope>
    <source>
        <strain evidence="9">PC15</strain>
    </source>
</reference>
<dbReference type="STRING" id="1137138.A0A067PCI7"/>
<evidence type="ECO:0000313" key="9">
    <source>
        <dbReference type="Proteomes" id="UP000027073"/>
    </source>
</evidence>
<protein>
    <recommendedName>
        <fullName evidence="7">Choline/carnitine acyltransferase domain-containing protein</fullName>
    </recommendedName>
</protein>
<keyword evidence="2 5" id="KW-0808">Transferase</keyword>
<dbReference type="InParanoid" id="A0A067PCI7"/>
<accession>A0A067PCI7</accession>
<dbReference type="OrthoDB" id="240216at2759"/>
<feature type="domain" description="Choline/carnitine acyltransferase" evidence="7">
    <location>
        <begin position="31"/>
        <end position="662"/>
    </location>
</feature>
<evidence type="ECO:0000256" key="2">
    <source>
        <dbReference type="ARBA" id="ARBA00022679"/>
    </source>
</evidence>
<evidence type="ECO:0000259" key="7">
    <source>
        <dbReference type="Pfam" id="PF00755"/>
    </source>
</evidence>
<dbReference type="InterPro" id="IPR039551">
    <property type="entry name" value="Cho/carn_acyl_trans"/>
</dbReference>
<evidence type="ECO:0000256" key="1">
    <source>
        <dbReference type="ARBA" id="ARBA00005232"/>
    </source>
</evidence>
<dbReference type="VEuPathDB" id="FungiDB:PLEOSDRAFT_163963"/>
<dbReference type="GO" id="GO:0009437">
    <property type="term" value="P:carnitine metabolic process"/>
    <property type="evidence" value="ECO:0007669"/>
    <property type="project" value="TreeGrafter"/>
</dbReference>
<feature type="region of interest" description="Disordered" evidence="6">
    <location>
        <begin position="383"/>
        <end position="412"/>
    </location>
</feature>
<dbReference type="PANTHER" id="PTHR22589:SF29">
    <property type="entry name" value="MITOCHONDRIAL CARNITINE O-ACETYLTRANSFERASE-RELATED"/>
    <property type="match status" value="1"/>
</dbReference>
<evidence type="ECO:0000256" key="5">
    <source>
        <dbReference type="RuleBase" id="RU003801"/>
    </source>
</evidence>
<dbReference type="InterPro" id="IPR023213">
    <property type="entry name" value="CAT-like_dom_sf"/>
</dbReference>